<dbReference type="Proteomes" id="UP000540989">
    <property type="component" value="Unassembled WGS sequence"/>
</dbReference>
<sequence length="127" mass="13926">MSKRILIHGADPILLETRSRILSLNGFAVETVLNVSILADLIQSRRPDLLVVCFSLPSDSQQRDVRAANALRPKVKCLVVDPRIHNGTEIIEADAVFHAFDGPAMFITEVEKLVSPSSDQFSSATTL</sequence>
<evidence type="ECO:0000313" key="2">
    <source>
        <dbReference type="Proteomes" id="UP000540989"/>
    </source>
</evidence>
<proteinExistence type="predicted"/>
<dbReference type="GO" id="GO:0003677">
    <property type="term" value="F:DNA binding"/>
    <property type="evidence" value="ECO:0007669"/>
    <property type="project" value="UniProtKB-KW"/>
</dbReference>
<organism evidence="1 2">
    <name type="scientific">Granulicella aggregans</name>
    <dbReference type="NCBI Taxonomy" id="474949"/>
    <lineage>
        <taxon>Bacteria</taxon>
        <taxon>Pseudomonadati</taxon>
        <taxon>Acidobacteriota</taxon>
        <taxon>Terriglobia</taxon>
        <taxon>Terriglobales</taxon>
        <taxon>Acidobacteriaceae</taxon>
        <taxon>Granulicella</taxon>
    </lineage>
</organism>
<reference evidence="1 2" key="1">
    <citation type="submission" date="2020-08" db="EMBL/GenBank/DDBJ databases">
        <title>Genomic Encyclopedia of Type Strains, Phase IV (KMG-V): Genome sequencing to study the core and pangenomes of soil and plant-associated prokaryotes.</title>
        <authorList>
            <person name="Whitman W."/>
        </authorList>
    </citation>
    <scope>NUCLEOTIDE SEQUENCE [LARGE SCALE GENOMIC DNA]</scope>
    <source>
        <strain evidence="1 2">M8UP14</strain>
    </source>
</reference>
<name>A0A7W8E6P2_9BACT</name>
<evidence type="ECO:0000313" key="1">
    <source>
        <dbReference type="EMBL" id="MBB5060544.1"/>
    </source>
</evidence>
<dbReference type="InterPro" id="IPR011006">
    <property type="entry name" value="CheY-like_superfamily"/>
</dbReference>
<gene>
    <name evidence="1" type="ORF">HDF16_005280</name>
</gene>
<protein>
    <submittedName>
        <fullName evidence="1">DNA-binding NtrC family response regulator</fullName>
    </submittedName>
</protein>
<dbReference type="EMBL" id="JACHIP010000015">
    <property type="protein sequence ID" value="MBB5060544.1"/>
    <property type="molecule type" value="Genomic_DNA"/>
</dbReference>
<dbReference type="AlphaFoldDB" id="A0A7W8E6P2"/>
<dbReference type="SUPFAM" id="SSF52172">
    <property type="entry name" value="CheY-like"/>
    <property type="match status" value="1"/>
</dbReference>
<keyword evidence="1" id="KW-0238">DNA-binding</keyword>
<accession>A0A7W8E6P2</accession>
<comment type="caution">
    <text evidence="1">The sequence shown here is derived from an EMBL/GenBank/DDBJ whole genome shotgun (WGS) entry which is preliminary data.</text>
</comment>
<keyword evidence="2" id="KW-1185">Reference proteome</keyword>